<comment type="caution">
    <text evidence="3">The sequence shown here is derived from an EMBL/GenBank/DDBJ whole genome shotgun (WGS) entry which is preliminary data.</text>
</comment>
<dbReference type="AlphaFoldDB" id="A0A836I943"/>
<evidence type="ECO:0000256" key="1">
    <source>
        <dbReference type="SAM" id="Phobius"/>
    </source>
</evidence>
<name>A0A836I943_9TRYP</name>
<dbReference type="Gene3D" id="1.20.5.110">
    <property type="match status" value="1"/>
</dbReference>
<accession>A0A836I943</accession>
<evidence type="ECO:0000259" key="2">
    <source>
        <dbReference type="PROSITE" id="PS50192"/>
    </source>
</evidence>
<evidence type="ECO:0000313" key="3">
    <source>
        <dbReference type="EMBL" id="KAG5506986.1"/>
    </source>
</evidence>
<dbReference type="Proteomes" id="UP000674318">
    <property type="component" value="Unassembled WGS sequence"/>
</dbReference>
<dbReference type="InterPro" id="IPR000727">
    <property type="entry name" value="T_SNARE_dom"/>
</dbReference>
<organism evidence="3 4">
    <name type="scientific">Porcisia hertigi</name>
    <dbReference type="NCBI Taxonomy" id="2761500"/>
    <lineage>
        <taxon>Eukaryota</taxon>
        <taxon>Discoba</taxon>
        <taxon>Euglenozoa</taxon>
        <taxon>Kinetoplastea</taxon>
        <taxon>Metakinetoplastina</taxon>
        <taxon>Trypanosomatida</taxon>
        <taxon>Trypanosomatidae</taxon>
        <taxon>Leishmaniinae</taxon>
        <taxon>Porcisia</taxon>
    </lineage>
</organism>
<dbReference type="SUPFAM" id="SSF58038">
    <property type="entry name" value="SNARE fusion complex"/>
    <property type="match status" value="1"/>
</dbReference>
<keyword evidence="1" id="KW-0812">Transmembrane</keyword>
<dbReference type="OrthoDB" id="364348at2759"/>
<protein>
    <recommendedName>
        <fullName evidence="2">t-SNARE coiled-coil homology domain-containing protein</fullName>
    </recommendedName>
</protein>
<feature type="domain" description="T-SNARE coiled-coil homology" evidence="2">
    <location>
        <begin position="148"/>
        <end position="210"/>
    </location>
</feature>
<evidence type="ECO:0000313" key="4">
    <source>
        <dbReference type="Proteomes" id="UP000674318"/>
    </source>
</evidence>
<reference evidence="3 4" key="1">
    <citation type="submission" date="2021-02" db="EMBL/GenBank/DDBJ databases">
        <title>Porcisia hertigi Genome sequencing and assembly.</title>
        <authorList>
            <person name="Almutairi H."/>
            <person name="Gatherer D."/>
        </authorList>
    </citation>
    <scope>NUCLEOTIDE SEQUENCE [LARGE SCALE GENOMIC DNA]</scope>
    <source>
        <strain evidence="3 4">C119</strain>
    </source>
</reference>
<keyword evidence="1" id="KW-0472">Membrane</keyword>
<dbReference type="RefSeq" id="XP_067757712.1">
    <property type="nucleotide sequence ID" value="XM_067901686.1"/>
</dbReference>
<keyword evidence="1" id="KW-1133">Transmembrane helix</keyword>
<proteinExistence type="predicted"/>
<dbReference type="GeneID" id="94291763"/>
<gene>
    <name evidence="3" type="ORF">JKF63_05732</name>
</gene>
<dbReference type="KEGG" id="phet:94291763"/>
<sequence length="243" mass="27770">MHTQSSDQREAFNREMSLENGETLSRCIQQLIKACGDVKVSIKELGTGRDAIARDRLRHTRLLVQRCNSRVEVIPHNADLSLESLKHQYTQRKAEFEVLNAEATRREQQTFRQTDPADMREEHLDGLESQVTFREVRSVDMSGFHTEEAIQREKLQSARDIESDVMDLKTTIQEFYSLVRQQQEGLDHVSNNVTESHSLIERGHDQIQSASGQQQSWRKIGCLGSVLLLLVVTLVIVVVSFAL</sequence>
<dbReference type="PROSITE" id="PS50192">
    <property type="entry name" value="T_SNARE"/>
    <property type="match status" value="1"/>
</dbReference>
<feature type="transmembrane region" description="Helical" evidence="1">
    <location>
        <begin position="220"/>
        <end position="242"/>
    </location>
</feature>
<keyword evidence="4" id="KW-1185">Reference proteome</keyword>
<dbReference type="EMBL" id="JAFJZO010000019">
    <property type="protein sequence ID" value="KAG5506986.1"/>
    <property type="molecule type" value="Genomic_DNA"/>
</dbReference>